<dbReference type="EMBL" id="LRPU01000004">
    <property type="protein sequence ID" value="KXA14831.1"/>
    <property type="molecule type" value="Genomic_DNA"/>
</dbReference>
<keyword evidence="1" id="KW-1133">Transmembrane helix</keyword>
<keyword evidence="3" id="KW-0012">Acyltransferase</keyword>
<feature type="transmembrane region" description="Helical" evidence="1">
    <location>
        <begin position="258"/>
        <end position="276"/>
    </location>
</feature>
<feature type="transmembrane region" description="Helical" evidence="1">
    <location>
        <begin position="163"/>
        <end position="182"/>
    </location>
</feature>
<evidence type="ECO:0000256" key="1">
    <source>
        <dbReference type="SAM" id="Phobius"/>
    </source>
</evidence>
<evidence type="ECO:0000259" key="2">
    <source>
        <dbReference type="Pfam" id="PF01757"/>
    </source>
</evidence>
<dbReference type="Pfam" id="PF01757">
    <property type="entry name" value="Acyl_transf_3"/>
    <property type="match status" value="1"/>
</dbReference>
<dbReference type="InterPro" id="IPR052734">
    <property type="entry name" value="Nod_factor_acetyltransferase"/>
</dbReference>
<feature type="transmembrane region" description="Helical" evidence="1">
    <location>
        <begin position="296"/>
        <end position="317"/>
    </location>
</feature>
<dbReference type="PATRIC" id="fig|1502.174.peg.79"/>
<dbReference type="AlphaFoldDB" id="A0A133NEW0"/>
<dbReference type="RefSeq" id="WP_242862197.1">
    <property type="nucleotide sequence ID" value="NZ_JBCAOF010000002.1"/>
</dbReference>
<reference evidence="3 4" key="1">
    <citation type="submission" date="2016-01" db="EMBL/GenBank/DDBJ databases">
        <authorList>
            <person name="Oliw E.H."/>
        </authorList>
    </citation>
    <scope>NUCLEOTIDE SEQUENCE [LARGE SCALE GENOMIC DNA]</scope>
    <source>
        <strain evidence="3 4">MJR7757A</strain>
    </source>
</reference>
<dbReference type="PANTHER" id="PTHR37312">
    <property type="entry name" value="MEMBRANE-BOUND ACYLTRANSFERASE YKRP-RELATED"/>
    <property type="match status" value="1"/>
</dbReference>
<keyword evidence="3" id="KW-0808">Transferase</keyword>
<comment type="caution">
    <text evidence="3">The sequence shown here is derived from an EMBL/GenBank/DDBJ whole genome shotgun (WGS) entry which is preliminary data.</text>
</comment>
<dbReference type="PANTHER" id="PTHR37312:SF1">
    <property type="entry name" value="MEMBRANE-BOUND ACYLTRANSFERASE YKRP-RELATED"/>
    <property type="match status" value="1"/>
</dbReference>
<feature type="transmembrane region" description="Helical" evidence="1">
    <location>
        <begin position="130"/>
        <end position="151"/>
    </location>
</feature>
<accession>A0A133NEW0</accession>
<protein>
    <submittedName>
        <fullName evidence="3">Acyltransferase</fullName>
    </submittedName>
</protein>
<feature type="transmembrane region" description="Helical" evidence="1">
    <location>
        <begin position="228"/>
        <end position="246"/>
    </location>
</feature>
<evidence type="ECO:0000313" key="4">
    <source>
        <dbReference type="Proteomes" id="UP000070646"/>
    </source>
</evidence>
<feature type="transmembrane region" description="Helical" evidence="1">
    <location>
        <begin position="194"/>
        <end position="216"/>
    </location>
</feature>
<feature type="transmembrane region" description="Helical" evidence="1">
    <location>
        <begin position="73"/>
        <end position="96"/>
    </location>
</feature>
<name>A0A133NEW0_CLOPF</name>
<evidence type="ECO:0000313" key="3">
    <source>
        <dbReference type="EMBL" id="KXA14831.1"/>
    </source>
</evidence>
<dbReference type="Proteomes" id="UP000070646">
    <property type="component" value="Unassembled WGS sequence"/>
</dbReference>
<dbReference type="GO" id="GO:0016747">
    <property type="term" value="F:acyltransferase activity, transferring groups other than amino-acyl groups"/>
    <property type="evidence" value="ECO:0007669"/>
    <property type="project" value="InterPro"/>
</dbReference>
<feature type="transmembrane region" description="Helical" evidence="1">
    <location>
        <begin position="337"/>
        <end position="358"/>
    </location>
</feature>
<feature type="transmembrane region" description="Helical" evidence="1">
    <location>
        <begin position="37"/>
        <end position="53"/>
    </location>
</feature>
<sequence>MVKIAKKDQIRYINVLKALGIISVVMGHAGSPITNEIYLYHMALFFFITGYLYKESYENNFKTFFWKRVKSLYIPFVMFQIIFVLIRNILINIYVYDSAKLGYINSFSDFIYYLKYIITFNYSGDSMLGAIWFLKALFFVNILYLIFNITLKKLFKDREIIKFIIFMLLAVMGFYTISYGYNPIVYFNPHNYKIPGMFLSLFDSRNFLLLAIYYLGHLYRKNEEKVSINIYIAILFSFMLYIFSKYGSIDVSTYRFEGPFYFIGCAILGIYVNIYLAKKIAKLDWSLINYIGKNSLYIMLLHFLSFKLVDALIVFLYNLPINNISAYPVSTYGGYWWILYTIVGVGIPVIIMYIYEFIKLKIINKS</sequence>
<keyword evidence="1" id="KW-0472">Membrane</keyword>
<feature type="domain" description="Acyltransferase 3" evidence="2">
    <location>
        <begin position="11"/>
        <end position="351"/>
    </location>
</feature>
<gene>
    <name evidence="3" type="ORF">HMPREF3222_00077</name>
</gene>
<proteinExistence type="predicted"/>
<keyword evidence="1" id="KW-0812">Transmembrane</keyword>
<organism evidence="3 4">
    <name type="scientific">Clostridium perfringens</name>
    <dbReference type="NCBI Taxonomy" id="1502"/>
    <lineage>
        <taxon>Bacteria</taxon>
        <taxon>Bacillati</taxon>
        <taxon>Bacillota</taxon>
        <taxon>Clostridia</taxon>
        <taxon>Eubacteriales</taxon>
        <taxon>Clostridiaceae</taxon>
        <taxon>Clostridium</taxon>
    </lineage>
</organism>
<feature type="transmembrane region" description="Helical" evidence="1">
    <location>
        <begin position="12"/>
        <end position="31"/>
    </location>
</feature>
<dbReference type="InterPro" id="IPR002656">
    <property type="entry name" value="Acyl_transf_3_dom"/>
</dbReference>